<dbReference type="CDD" id="cd00075">
    <property type="entry name" value="HATPase"/>
    <property type="match status" value="1"/>
</dbReference>
<dbReference type="Gene3D" id="3.30.565.10">
    <property type="entry name" value="Histidine kinase-like ATPase, C-terminal domain"/>
    <property type="match status" value="1"/>
</dbReference>
<dbReference type="InterPro" id="IPR003661">
    <property type="entry name" value="HisK_dim/P_dom"/>
</dbReference>
<evidence type="ECO:0000256" key="3">
    <source>
        <dbReference type="ARBA" id="ARBA00012438"/>
    </source>
</evidence>
<keyword evidence="5" id="KW-0997">Cell inner membrane</keyword>
<evidence type="ECO:0000256" key="4">
    <source>
        <dbReference type="ARBA" id="ARBA00022475"/>
    </source>
</evidence>
<accession>A0ABX2CDT7</accession>
<dbReference type="EMBL" id="JABFDN010000003">
    <property type="protein sequence ID" value="NPU65998.1"/>
    <property type="molecule type" value="Genomic_DNA"/>
</dbReference>
<keyword evidence="8 15" id="KW-0812">Transmembrane</keyword>
<evidence type="ECO:0000256" key="14">
    <source>
        <dbReference type="ARBA" id="ARBA00023136"/>
    </source>
</evidence>
<keyword evidence="4" id="KW-1003">Cell membrane</keyword>
<keyword evidence="6" id="KW-0597">Phosphoprotein</keyword>
<dbReference type="InterPro" id="IPR005467">
    <property type="entry name" value="His_kinase_dom"/>
</dbReference>
<dbReference type="SUPFAM" id="SSF55874">
    <property type="entry name" value="ATPase domain of HSP90 chaperone/DNA topoisomerase II/histidine kinase"/>
    <property type="match status" value="1"/>
</dbReference>
<dbReference type="Pfam" id="PF00512">
    <property type="entry name" value="HisKA"/>
    <property type="match status" value="1"/>
</dbReference>
<dbReference type="SMART" id="SM00388">
    <property type="entry name" value="HisKA"/>
    <property type="match status" value="1"/>
</dbReference>
<evidence type="ECO:0000256" key="9">
    <source>
        <dbReference type="ARBA" id="ARBA00022741"/>
    </source>
</evidence>
<evidence type="ECO:0000256" key="2">
    <source>
        <dbReference type="ARBA" id="ARBA00004429"/>
    </source>
</evidence>
<keyword evidence="10" id="KW-0418">Kinase</keyword>
<dbReference type="InterPro" id="IPR004358">
    <property type="entry name" value="Sig_transdc_His_kin-like_C"/>
</dbReference>
<dbReference type="CDD" id="cd06225">
    <property type="entry name" value="HAMP"/>
    <property type="match status" value="1"/>
</dbReference>
<evidence type="ECO:0000256" key="11">
    <source>
        <dbReference type="ARBA" id="ARBA00022840"/>
    </source>
</evidence>
<comment type="caution">
    <text evidence="18">The sequence shown here is derived from an EMBL/GenBank/DDBJ whole genome shotgun (WGS) entry which is preliminary data.</text>
</comment>
<evidence type="ECO:0000256" key="7">
    <source>
        <dbReference type="ARBA" id="ARBA00022679"/>
    </source>
</evidence>
<evidence type="ECO:0000313" key="19">
    <source>
        <dbReference type="Proteomes" id="UP000886476"/>
    </source>
</evidence>
<evidence type="ECO:0000256" key="1">
    <source>
        <dbReference type="ARBA" id="ARBA00000085"/>
    </source>
</evidence>
<dbReference type="PROSITE" id="PS50885">
    <property type="entry name" value="HAMP"/>
    <property type="match status" value="1"/>
</dbReference>
<evidence type="ECO:0000313" key="18">
    <source>
        <dbReference type="EMBL" id="NPU65998.1"/>
    </source>
</evidence>
<feature type="domain" description="HAMP" evidence="17">
    <location>
        <begin position="185"/>
        <end position="238"/>
    </location>
</feature>
<comment type="catalytic activity">
    <reaction evidence="1">
        <text>ATP + protein L-histidine = ADP + protein N-phospho-L-histidine.</text>
        <dbReference type="EC" id="2.7.13.3"/>
    </reaction>
</comment>
<evidence type="ECO:0000256" key="6">
    <source>
        <dbReference type="ARBA" id="ARBA00022553"/>
    </source>
</evidence>
<keyword evidence="14 15" id="KW-0472">Membrane</keyword>
<dbReference type="SUPFAM" id="SSF47384">
    <property type="entry name" value="Homodimeric domain of signal transducing histidine kinase"/>
    <property type="match status" value="1"/>
</dbReference>
<dbReference type="PRINTS" id="PR00344">
    <property type="entry name" value="BCTRLSENSOR"/>
</dbReference>
<protein>
    <recommendedName>
        <fullName evidence="3">histidine kinase</fullName>
        <ecNumber evidence="3">2.7.13.3</ecNumber>
    </recommendedName>
</protein>
<evidence type="ECO:0000259" key="16">
    <source>
        <dbReference type="PROSITE" id="PS50109"/>
    </source>
</evidence>
<dbReference type="SMART" id="SM00387">
    <property type="entry name" value="HATPase_c"/>
    <property type="match status" value="1"/>
</dbReference>
<dbReference type="InterPro" id="IPR003594">
    <property type="entry name" value="HATPase_dom"/>
</dbReference>
<gene>
    <name evidence="18" type="ORF">HL667_13430</name>
</gene>
<evidence type="ECO:0000256" key="12">
    <source>
        <dbReference type="ARBA" id="ARBA00022989"/>
    </source>
</evidence>
<evidence type="ECO:0000256" key="15">
    <source>
        <dbReference type="SAM" id="Phobius"/>
    </source>
</evidence>
<feature type="transmembrane region" description="Helical" evidence="15">
    <location>
        <begin position="166"/>
        <end position="188"/>
    </location>
</feature>
<dbReference type="PANTHER" id="PTHR44936:SF5">
    <property type="entry name" value="SENSOR HISTIDINE KINASE ENVZ"/>
    <property type="match status" value="1"/>
</dbReference>
<keyword evidence="13" id="KW-0902">Two-component regulatory system</keyword>
<evidence type="ECO:0000256" key="10">
    <source>
        <dbReference type="ARBA" id="ARBA00022777"/>
    </source>
</evidence>
<dbReference type="Pfam" id="PF00672">
    <property type="entry name" value="HAMP"/>
    <property type="match status" value="1"/>
</dbReference>
<evidence type="ECO:0000256" key="5">
    <source>
        <dbReference type="ARBA" id="ARBA00022519"/>
    </source>
</evidence>
<reference evidence="18" key="1">
    <citation type="submission" date="2020-05" db="EMBL/GenBank/DDBJ databases">
        <title>Nod-independent and nitrogen-fixing Bradyrhizobium aeschynomene sp. nov. isolated from nodules of Aeschynomene indica.</title>
        <authorList>
            <person name="Zhang Z."/>
        </authorList>
    </citation>
    <scope>NUCLEOTIDE SEQUENCE</scope>
    <source>
        <strain evidence="18">83012</strain>
    </source>
</reference>
<dbReference type="InterPro" id="IPR003660">
    <property type="entry name" value="HAMP_dom"/>
</dbReference>
<organism evidence="18 19">
    <name type="scientific">Bradyrhizobium aeschynomenes</name>
    <dbReference type="NCBI Taxonomy" id="2734909"/>
    <lineage>
        <taxon>Bacteria</taxon>
        <taxon>Pseudomonadati</taxon>
        <taxon>Pseudomonadota</taxon>
        <taxon>Alphaproteobacteria</taxon>
        <taxon>Hyphomicrobiales</taxon>
        <taxon>Nitrobacteraceae</taxon>
        <taxon>Bradyrhizobium</taxon>
    </lineage>
</organism>
<evidence type="ECO:0000256" key="13">
    <source>
        <dbReference type="ARBA" id="ARBA00023012"/>
    </source>
</evidence>
<keyword evidence="9" id="KW-0547">Nucleotide-binding</keyword>
<proteinExistence type="predicted"/>
<keyword evidence="7" id="KW-0808">Transferase</keyword>
<evidence type="ECO:0000259" key="17">
    <source>
        <dbReference type="PROSITE" id="PS50885"/>
    </source>
</evidence>
<dbReference type="PANTHER" id="PTHR44936">
    <property type="entry name" value="SENSOR PROTEIN CREC"/>
    <property type="match status" value="1"/>
</dbReference>
<dbReference type="InterPro" id="IPR036890">
    <property type="entry name" value="HATPase_C_sf"/>
</dbReference>
<dbReference type="EC" id="2.7.13.3" evidence="3"/>
<comment type="subcellular location">
    <subcellularLocation>
        <location evidence="2">Cell inner membrane</location>
        <topology evidence="2">Multi-pass membrane protein</topology>
    </subcellularLocation>
</comment>
<feature type="domain" description="Histidine kinase" evidence="16">
    <location>
        <begin position="246"/>
        <end position="444"/>
    </location>
</feature>
<dbReference type="PROSITE" id="PS50109">
    <property type="entry name" value="HIS_KIN"/>
    <property type="match status" value="1"/>
</dbReference>
<evidence type="ECO:0000256" key="8">
    <source>
        <dbReference type="ARBA" id="ARBA00022692"/>
    </source>
</evidence>
<dbReference type="RefSeq" id="WP_172111065.1">
    <property type="nucleotide sequence ID" value="NZ_JABFDN010000003.1"/>
</dbReference>
<dbReference type="InterPro" id="IPR050980">
    <property type="entry name" value="2C_sensor_his_kinase"/>
</dbReference>
<keyword evidence="11" id="KW-0067">ATP-binding</keyword>
<keyword evidence="19" id="KW-1185">Reference proteome</keyword>
<dbReference type="InterPro" id="IPR036097">
    <property type="entry name" value="HisK_dim/P_sf"/>
</dbReference>
<dbReference type="CDD" id="cd00082">
    <property type="entry name" value="HisKA"/>
    <property type="match status" value="1"/>
</dbReference>
<dbReference type="Gene3D" id="1.10.287.130">
    <property type="match status" value="1"/>
</dbReference>
<dbReference type="Pfam" id="PF02518">
    <property type="entry name" value="HATPase_c"/>
    <property type="match status" value="1"/>
</dbReference>
<feature type="transmembrane region" description="Helical" evidence="15">
    <location>
        <begin position="20"/>
        <end position="40"/>
    </location>
</feature>
<dbReference type="Proteomes" id="UP000886476">
    <property type="component" value="Unassembled WGS sequence"/>
</dbReference>
<sequence>MKPDSKTCPRLGLTTQIVTLASLSLLFGMVVMIAAALLFLDPPDEQESPAYGIARVAEAVHFVRAANDPVAVESSLSSLRSSGIQVELVPLTALTLLAKPVRNVPLTSKLARRQLAVLRDITMLHGVGYGAAPPTQIIVQVDGERALVFDDVPRLDFWPMVVKPTMVLLFLILILGVLLSIYAARAIIRPLSEMARAAAAFGRSPGAQEPLSGRGPREIAQVAEALNDMQARIRALLDDRTRMLAAISHDLRTPLTRLRLRSERIGQADMRSAMLRDIDQVSRMLDETLDYLRDDTKAEQPARIELSSLLETICCDFADVGHAVTYHGPQRLVCEGRPRALSRAVTNVVENAVKHGNEVIVSLSAVVDGMIAIEVADDGPGIPQALQARALEPFVKLDQARSAGGFGLGLSIAQEIMKKHDGGIALMPNTPCGLRVRLSLPLRAVMPAAAAIPAKVA</sequence>
<name>A0ABX2CDT7_9BRAD</name>
<dbReference type="SMART" id="SM00304">
    <property type="entry name" value="HAMP"/>
    <property type="match status" value="1"/>
</dbReference>
<keyword evidence="12 15" id="KW-1133">Transmembrane helix</keyword>